<sequence>MAVLKHEGNHEICLQERLVMLAPKPYKLICSCGYSKIVRFKSDCLSGADLAQMGNTCPKCGQSMREVPLSLFDHLFKKK</sequence>
<dbReference type="STRING" id="936155.HFELIS_08490"/>
<evidence type="ECO:0000313" key="2">
    <source>
        <dbReference type="Proteomes" id="UP000007934"/>
    </source>
</evidence>
<dbReference type="KEGG" id="hfe:HFELIS_08490"/>
<dbReference type="OrthoDB" id="5327398at2"/>
<accession>E7ABW0</accession>
<reference evidence="1 2" key="1">
    <citation type="journal article" date="2011" name="Genome Biol. Evol.">
        <title>Comparative whole genome sequence analysis of the carcinogenic bacterial model pathogen Helicobacter felis.</title>
        <authorList>
            <person name="Arnold I.C."/>
            <person name="Zigova Z."/>
            <person name="Holden M."/>
            <person name="Lawley T.D."/>
            <person name="Rad R."/>
            <person name="Dougan G."/>
            <person name="Falkow S."/>
            <person name="Bentley S.D."/>
            <person name="Muller A."/>
        </authorList>
    </citation>
    <scope>NUCLEOTIDE SEQUENCE [LARGE SCALE GENOMIC DNA]</scope>
    <source>
        <strain evidence="2">ATCC 49179 / CCUG 28539 / NCTC 12436 / CS1</strain>
    </source>
</reference>
<name>E7ABW0_HELFC</name>
<organism evidence="1 2">
    <name type="scientific">Helicobacter felis (strain ATCC 49179 / CCUG 28539 / NCTC 12436 / CS1)</name>
    <dbReference type="NCBI Taxonomy" id="936155"/>
    <lineage>
        <taxon>Bacteria</taxon>
        <taxon>Pseudomonadati</taxon>
        <taxon>Campylobacterota</taxon>
        <taxon>Epsilonproteobacteria</taxon>
        <taxon>Campylobacterales</taxon>
        <taxon>Helicobacteraceae</taxon>
        <taxon>Helicobacter</taxon>
    </lineage>
</organism>
<keyword evidence="2" id="KW-1185">Reference proteome</keyword>
<gene>
    <name evidence="1" type="ordered locus">Hfelis_08490</name>
</gene>
<dbReference type="HOGENOM" id="CLU_196689_0_0_7"/>
<dbReference type="EMBL" id="FQ670179">
    <property type="protein sequence ID" value="CBY82933.1"/>
    <property type="molecule type" value="Genomic_DNA"/>
</dbReference>
<proteinExistence type="predicted"/>
<protein>
    <submittedName>
        <fullName evidence="1">Uncharacterized protein</fullName>
    </submittedName>
</protein>
<dbReference type="AlphaFoldDB" id="E7ABW0"/>
<dbReference type="Proteomes" id="UP000007934">
    <property type="component" value="Chromosome"/>
</dbReference>
<evidence type="ECO:0000313" key="1">
    <source>
        <dbReference type="EMBL" id="CBY82933.1"/>
    </source>
</evidence>